<protein>
    <recommendedName>
        <fullName evidence="4">DUF2812 domain-containing protein</fullName>
    </recommendedName>
</protein>
<name>A0ABS2PKH3_9STRE</name>
<proteinExistence type="predicted"/>
<feature type="transmembrane region" description="Helical" evidence="1">
    <location>
        <begin position="122"/>
        <end position="140"/>
    </location>
</feature>
<keyword evidence="3" id="KW-1185">Reference proteome</keyword>
<evidence type="ECO:0008006" key="4">
    <source>
        <dbReference type="Google" id="ProtNLM"/>
    </source>
</evidence>
<keyword evidence="1" id="KW-0472">Membrane</keyword>
<sequence length="182" mass="21713">MKNYKRFSFHHLQAIEDYLRHMHQAGYALKTITMMGKLTFEPCQPEDVVYRFDLQKQAYMDLNKSYVQTYRDAGWQLVPLDYQGVVLFKKSAEGVASLDELELYSDSHSRYAFEKLLLQRRLAFPLIPLLLPITQTFTYFFDGAPKRSIGFWLFWGLIFLEGLVWCLYYLKQFRDLKKKYSL</sequence>
<dbReference type="Proteomes" id="UP000809081">
    <property type="component" value="Unassembled WGS sequence"/>
</dbReference>
<gene>
    <name evidence="2" type="ORF">JOC31_000751</name>
</gene>
<evidence type="ECO:0000313" key="3">
    <source>
        <dbReference type="Proteomes" id="UP000809081"/>
    </source>
</evidence>
<comment type="caution">
    <text evidence="2">The sequence shown here is derived from an EMBL/GenBank/DDBJ whole genome shotgun (WGS) entry which is preliminary data.</text>
</comment>
<reference evidence="2 3" key="1">
    <citation type="submission" date="2021-01" db="EMBL/GenBank/DDBJ databases">
        <title>Genomic Encyclopedia of Type Strains, Phase IV (KMG-IV): sequencing the most valuable type-strain genomes for metagenomic binning, comparative biology and taxonomic classification.</title>
        <authorList>
            <person name="Goeker M."/>
        </authorList>
    </citation>
    <scope>NUCLEOTIDE SEQUENCE [LARGE SCALE GENOMIC DNA]</scope>
    <source>
        <strain evidence="2 3">DSM 27513</strain>
    </source>
</reference>
<dbReference type="EMBL" id="JAFBEI010000012">
    <property type="protein sequence ID" value="MBM7635933.1"/>
    <property type="molecule type" value="Genomic_DNA"/>
</dbReference>
<dbReference type="Pfam" id="PF11193">
    <property type="entry name" value="DUF2812"/>
    <property type="match status" value="1"/>
</dbReference>
<accession>A0ABS2PKH3</accession>
<dbReference type="RefSeq" id="WP_205016838.1">
    <property type="nucleotide sequence ID" value="NZ_JAFBEI010000012.1"/>
</dbReference>
<feature type="transmembrane region" description="Helical" evidence="1">
    <location>
        <begin position="152"/>
        <end position="170"/>
    </location>
</feature>
<evidence type="ECO:0000256" key="1">
    <source>
        <dbReference type="SAM" id="Phobius"/>
    </source>
</evidence>
<keyword evidence="1" id="KW-0812">Transmembrane</keyword>
<keyword evidence="1" id="KW-1133">Transmembrane helix</keyword>
<organism evidence="2 3">
    <name type="scientific">Streptococcus saliviloxodontae</name>
    <dbReference type="NCBI Taxonomy" id="1349416"/>
    <lineage>
        <taxon>Bacteria</taxon>
        <taxon>Bacillati</taxon>
        <taxon>Bacillota</taxon>
        <taxon>Bacilli</taxon>
        <taxon>Lactobacillales</taxon>
        <taxon>Streptococcaceae</taxon>
        <taxon>Streptococcus</taxon>
    </lineage>
</organism>
<dbReference type="InterPro" id="IPR021359">
    <property type="entry name" value="DUF2812"/>
</dbReference>
<evidence type="ECO:0000313" key="2">
    <source>
        <dbReference type="EMBL" id="MBM7635933.1"/>
    </source>
</evidence>